<dbReference type="Proteomes" id="UP000481033">
    <property type="component" value="Unassembled WGS sequence"/>
</dbReference>
<dbReference type="Gene3D" id="3.80.10.10">
    <property type="entry name" value="Ribonuclease Inhibitor"/>
    <property type="match status" value="1"/>
</dbReference>
<name>A0A6M0RX59_9CYAN</name>
<dbReference type="InterPro" id="IPR047722">
    <property type="entry name" value="STM4015-like"/>
</dbReference>
<sequence>MTDSPTFNGTQHTVPGWNLTERLAGYGGYEGKHTTRFANRTVQEFQHDQSLANPQNTAYALRCDYDDDESLVEVLQQLVNRPEATDIEALVLGLWQGDGDVCTEESSTAKLVSTLAEINDRLPNLKALFIGDITYEECEISWLQQSDMSPLLLAYPQLEILQVRGGTGLTFTTPAKHDYLKALILETGGLSRDTVYQIYNWKLPALEHLEFWFGSDNYGGDCWEQDLEPVLDNLCFSNLAYLGLRNSKFTNELIERLVKSALLPRLRVLDLSLGTLSDAGATELLASPAIRDLEILNVSESYLSDALIEQLTTLGMQIIADGQRQEEEDEDPEFRRYCVVSE</sequence>
<accession>A0A6M0RX59</accession>
<dbReference type="InterPro" id="IPR032675">
    <property type="entry name" value="LRR_dom_sf"/>
</dbReference>
<dbReference type="AlphaFoldDB" id="A0A6M0RX59"/>
<evidence type="ECO:0000313" key="1">
    <source>
        <dbReference type="EMBL" id="NEZ60726.1"/>
    </source>
</evidence>
<evidence type="ECO:0000313" key="2">
    <source>
        <dbReference type="Proteomes" id="UP000481033"/>
    </source>
</evidence>
<protein>
    <submittedName>
        <fullName evidence="1">HEAT repeat domain-containing protein</fullName>
    </submittedName>
</protein>
<gene>
    <name evidence="1" type="ORF">DXZ20_34815</name>
</gene>
<comment type="caution">
    <text evidence="1">The sequence shown here is derived from an EMBL/GenBank/DDBJ whole genome shotgun (WGS) entry which is preliminary data.</text>
</comment>
<dbReference type="EMBL" id="QXHD01000004">
    <property type="protein sequence ID" value="NEZ60726.1"/>
    <property type="molecule type" value="Genomic_DNA"/>
</dbReference>
<proteinExistence type="predicted"/>
<reference evidence="1 2" key="1">
    <citation type="journal article" date="2020" name="Microb. Ecol.">
        <title>Ecogenomics of the Marine Benthic Filamentous Cyanobacterium Adonisia.</title>
        <authorList>
            <person name="Walter J.M."/>
            <person name="Coutinho F.H."/>
            <person name="Leomil L."/>
            <person name="Hargreaves P.I."/>
            <person name="Campeao M.E."/>
            <person name="Vieira V.V."/>
            <person name="Silva B.S."/>
            <person name="Fistarol G.O."/>
            <person name="Salomon P.S."/>
            <person name="Sawabe T."/>
            <person name="Mino S."/>
            <person name="Hosokawa M."/>
            <person name="Miyashita H."/>
            <person name="Maruyama F."/>
            <person name="van Verk M.C."/>
            <person name="Dutilh B.E."/>
            <person name="Thompson C.C."/>
            <person name="Thompson F.L."/>
        </authorList>
    </citation>
    <scope>NUCLEOTIDE SEQUENCE [LARGE SCALE GENOMIC DNA]</scope>
    <source>
        <strain evidence="1 2">CCMR0081</strain>
    </source>
</reference>
<organism evidence="1 2">
    <name type="scientific">Adonisia turfae CCMR0081</name>
    <dbReference type="NCBI Taxonomy" id="2292702"/>
    <lineage>
        <taxon>Bacteria</taxon>
        <taxon>Bacillati</taxon>
        <taxon>Cyanobacteriota</taxon>
        <taxon>Adonisia</taxon>
        <taxon>Adonisia turfae</taxon>
    </lineage>
</organism>
<keyword evidence="2" id="KW-1185">Reference proteome</keyword>
<dbReference type="RefSeq" id="WP_163703089.1">
    <property type="nucleotide sequence ID" value="NZ_QXHD01000004.1"/>
</dbReference>
<dbReference type="SUPFAM" id="SSF52047">
    <property type="entry name" value="RNI-like"/>
    <property type="match status" value="1"/>
</dbReference>
<dbReference type="NCBIfam" id="NF038076">
    <property type="entry name" value="fam_STM4015"/>
    <property type="match status" value="1"/>
</dbReference>